<evidence type="ECO:0000313" key="2">
    <source>
        <dbReference type="Proteomes" id="UP000019489"/>
    </source>
</evidence>
<dbReference type="InterPro" id="IPR023393">
    <property type="entry name" value="START-like_dom_sf"/>
</dbReference>
<dbReference type="eggNOG" id="COG3427">
    <property type="taxonomic scope" value="Bacteria"/>
</dbReference>
<evidence type="ECO:0000313" key="1">
    <source>
        <dbReference type="EMBL" id="EWT01352.1"/>
    </source>
</evidence>
<organism evidence="1 2">
    <name type="scientific">Intrasporangium oryzae NRRL B-24470</name>
    <dbReference type="NCBI Taxonomy" id="1386089"/>
    <lineage>
        <taxon>Bacteria</taxon>
        <taxon>Bacillati</taxon>
        <taxon>Actinomycetota</taxon>
        <taxon>Actinomycetes</taxon>
        <taxon>Micrococcales</taxon>
        <taxon>Intrasporangiaceae</taxon>
        <taxon>Intrasporangium</taxon>
    </lineage>
</organism>
<sequence>MAHFAVRILSPLPADQAWARILDLRAHSAVIPLTTLTGDILYAAGLVPGSRFVARTALGPIGFDDSMVVDEVTQPTAGHGAWARIRKEGKAIRGLIELTITPQGTGSRVEWSQDISVRGIPRVFDPVVARVARAAYGTTLRKLLARTPA</sequence>
<dbReference type="STRING" id="1386089.N865_08500"/>
<keyword evidence="2" id="KW-1185">Reference proteome</keyword>
<dbReference type="EMBL" id="AWSA01000023">
    <property type="protein sequence ID" value="EWT01352.1"/>
    <property type="molecule type" value="Genomic_DNA"/>
</dbReference>
<dbReference type="InterPro" id="IPR019587">
    <property type="entry name" value="Polyketide_cyclase/dehydratase"/>
</dbReference>
<dbReference type="SUPFAM" id="SSF55961">
    <property type="entry name" value="Bet v1-like"/>
    <property type="match status" value="1"/>
</dbReference>
<evidence type="ECO:0008006" key="3">
    <source>
        <dbReference type="Google" id="ProtNLM"/>
    </source>
</evidence>
<proteinExistence type="predicted"/>
<dbReference type="Pfam" id="PF10604">
    <property type="entry name" value="Polyketide_cyc2"/>
    <property type="match status" value="1"/>
</dbReference>
<accession>W9G7V1</accession>
<comment type="caution">
    <text evidence="1">The sequence shown here is derived from an EMBL/GenBank/DDBJ whole genome shotgun (WGS) entry which is preliminary data.</text>
</comment>
<name>W9G7V1_9MICO</name>
<protein>
    <recommendedName>
        <fullName evidence="3">Immediate-early protein 2</fullName>
    </recommendedName>
</protein>
<dbReference type="Proteomes" id="UP000019489">
    <property type="component" value="Unassembled WGS sequence"/>
</dbReference>
<dbReference type="Gene3D" id="3.30.530.20">
    <property type="match status" value="1"/>
</dbReference>
<dbReference type="PATRIC" id="fig|1386089.3.peg.2371"/>
<dbReference type="OrthoDB" id="4823586at2"/>
<dbReference type="RefSeq" id="WP_034806030.1">
    <property type="nucleotide sequence ID" value="NZ_AWSA01000023.1"/>
</dbReference>
<dbReference type="AlphaFoldDB" id="W9G7V1"/>
<gene>
    <name evidence="1" type="ORF">N865_08500</name>
</gene>
<reference evidence="1 2" key="1">
    <citation type="submission" date="2013-08" db="EMBL/GenBank/DDBJ databases">
        <title>Intrasporangium oryzae NRRL B-24470.</title>
        <authorList>
            <person name="Liu H."/>
            <person name="Wang G."/>
        </authorList>
    </citation>
    <scope>NUCLEOTIDE SEQUENCE [LARGE SCALE GENOMIC DNA]</scope>
    <source>
        <strain evidence="1 2">NRRL B-24470</strain>
    </source>
</reference>